<dbReference type="Pfam" id="PF04186">
    <property type="entry name" value="FxsA"/>
    <property type="match status" value="1"/>
</dbReference>
<accession>W4LMR7</accession>
<proteinExistence type="predicted"/>
<dbReference type="InterPro" id="IPR007313">
    <property type="entry name" value="FxsA"/>
</dbReference>
<keyword evidence="3" id="KW-1185">Reference proteome</keyword>
<feature type="transmembrane region" description="Helical" evidence="1">
    <location>
        <begin position="6"/>
        <end position="23"/>
    </location>
</feature>
<dbReference type="PANTHER" id="PTHR35335">
    <property type="entry name" value="UPF0716 PROTEIN FXSA"/>
    <property type="match status" value="1"/>
</dbReference>
<evidence type="ECO:0000313" key="2">
    <source>
        <dbReference type="EMBL" id="ETW99199.1"/>
    </source>
</evidence>
<dbReference type="PANTHER" id="PTHR35335:SF1">
    <property type="entry name" value="UPF0716 PROTEIN FXSA"/>
    <property type="match status" value="1"/>
</dbReference>
<sequence>MLAKLFAVFLIVPLIELALLLTIGAQIGIWSTLAIIISTAMLGASLTRREGLKTWLQFQEKLTTGALPNEELLDGLMILVAGAVLLTPGFLTDAIGFILLIPGSRRVVKNWLRQRFSQHIDTPFREL</sequence>
<dbReference type="AlphaFoldDB" id="W4LMR7"/>
<protein>
    <recommendedName>
        <fullName evidence="4">Exlusion protein FxsA</fullName>
    </recommendedName>
</protein>
<keyword evidence="1" id="KW-1133">Transmembrane helix</keyword>
<dbReference type="EMBL" id="AZHW01000474">
    <property type="protein sequence ID" value="ETW99199.1"/>
    <property type="molecule type" value="Genomic_DNA"/>
</dbReference>
<organism evidence="2 3">
    <name type="scientific">Entotheonella factor</name>
    <dbReference type="NCBI Taxonomy" id="1429438"/>
    <lineage>
        <taxon>Bacteria</taxon>
        <taxon>Pseudomonadati</taxon>
        <taxon>Nitrospinota/Tectimicrobiota group</taxon>
        <taxon>Candidatus Tectimicrobiota</taxon>
        <taxon>Candidatus Entotheonellia</taxon>
        <taxon>Candidatus Entotheonellales</taxon>
        <taxon>Candidatus Entotheonellaceae</taxon>
        <taxon>Candidatus Entotheonella</taxon>
    </lineage>
</organism>
<name>W4LMR7_ENTF1</name>
<gene>
    <name evidence="2" type="ORF">ETSY1_15895</name>
</gene>
<feature type="transmembrane region" description="Helical" evidence="1">
    <location>
        <begin position="76"/>
        <end position="101"/>
    </location>
</feature>
<dbReference type="NCBIfam" id="NF008528">
    <property type="entry name" value="PRK11463.1-2"/>
    <property type="match status" value="1"/>
</dbReference>
<dbReference type="HOGENOM" id="CLU_085083_5_0_7"/>
<keyword evidence="1" id="KW-0472">Membrane</keyword>
<evidence type="ECO:0000313" key="3">
    <source>
        <dbReference type="Proteomes" id="UP000019141"/>
    </source>
</evidence>
<keyword evidence="1" id="KW-0812">Transmembrane</keyword>
<dbReference type="GO" id="GO:0016020">
    <property type="term" value="C:membrane"/>
    <property type="evidence" value="ECO:0007669"/>
    <property type="project" value="InterPro"/>
</dbReference>
<reference evidence="2 3" key="1">
    <citation type="journal article" date="2014" name="Nature">
        <title>An environmental bacterial taxon with a large and distinct metabolic repertoire.</title>
        <authorList>
            <person name="Wilson M.C."/>
            <person name="Mori T."/>
            <person name="Ruckert C."/>
            <person name="Uria A.R."/>
            <person name="Helf M.J."/>
            <person name="Takada K."/>
            <person name="Gernert C."/>
            <person name="Steffens U.A."/>
            <person name="Heycke N."/>
            <person name="Schmitt S."/>
            <person name="Rinke C."/>
            <person name="Helfrich E.J."/>
            <person name="Brachmann A.O."/>
            <person name="Gurgui C."/>
            <person name="Wakimoto T."/>
            <person name="Kracht M."/>
            <person name="Crusemann M."/>
            <person name="Hentschel U."/>
            <person name="Abe I."/>
            <person name="Matsunaga S."/>
            <person name="Kalinowski J."/>
            <person name="Takeyama H."/>
            <person name="Piel J."/>
        </authorList>
    </citation>
    <scope>NUCLEOTIDE SEQUENCE [LARGE SCALE GENOMIC DNA]</scope>
    <source>
        <strain evidence="3">TSY1</strain>
    </source>
</reference>
<evidence type="ECO:0008006" key="4">
    <source>
        <dbReference type="Google" id="ProtNLM"/>
    </source>
</evidence>
<comment type="caution">
    <text evidence="2">The sequence shown here is derived from an EMBL/GenBank/DDBJ whole genome shotgun (WGS) entry which is preliminary data.</text>
</comment>
<dbReference type="Proteomes" id="UP000019141">
    <property type="component" value="Unassembled WGS sequence"/>
</dbReference>
<evidence type="ECO:0000256" key="1">
    <source>
        <dbReference type="SAM" id="Phobius"/>
    </source>
</evidence>